<protein>
    <submittedName>
        <fullName evidence="1">Uncharacterized protein</fullName>
    </submittedName>
</protein>
<proteinExistence type="predicted"/>
<keyword evidence="2" id="KW-1185">Reference proteome</keyword>
<gene>
    <name evidence="1" type="ORF">EYF80_006642</name>
</gene>
<evidence type="ECO:0000313" key="1">
    <source>
        <dbReference type="EMBL" id="TNN83035.1"/>
    </source>
</evidence>
<dbReference type="AlphaFoldDB" id="A0A4Z2IYH6"/>
<organism evidence="1 2">
    <name type="scientific">Liparis tanakae</name>
    <name type="common">Tanaka's snailfish</name>
    <dbReference type="NCBI Taxonomy" id="230148"/>
    <lineage>
        <taxon>Eukaryota</taxon>
        <taxon>Metazoa</taxon>
        <taxon>Chordata</taxon>
        <taxon>Craniata</taxon>
        <taxon>Vertebrata</taxon>
        <taxon>Euteleostomi</taxon>
        <taxon>Actinopterygii</taxon>
        <taxon>Neopterygii</taxon>
        <taxon>Teleostei</taxon>
        <taxon>Neoteleostei</taxon>
        <taxon>Acanthomorphata</taxon>
        <taxon>Eupercaria</taxon>
        <taxon>Perciformes</taxon>
        <taxon>Cottioidei</taxon>
        <taxon>Cottales</taxon>
        <taxon>Liparidae</taxon>
        <taxon>Liparis</taxon>
    </lineage>
</organism>
<name>A0A4Z2IYH6_9TELE</name>
<sequence length="152" mass="17175">MPPNETTGEGHDGCRAKVQALTPLGAESRRLFLCRGLTGHLGGCSASCCSREGKLERMFSKLLCRETVTMHYECQHTERSRNIQWVLVVPSRQKYPGDLEVHEAQRSQKHLGVQSLTLLVVLQRGKEKVNLHFRGNQFDQLVRVLHEIPGCQ</sequence>
<reference evidence="1 2" key="1">
    <citation type="submission" date="2019-03" db="EMBL/GenBank/DDBJ databases">
        <title>First draft genome of Liparis tanakae, snailfish: a comprehensive survey of snailfish specific genes.</title>
        <authorList>
            <person name="Kim W."/>
            <person name="Song I."/>
            <person name="Jeong J.-H."/>
            <person name="Kim D."/>
            <person name="Kim S."/>
            <person name="Ryu S."/>
            <person name="Song J.Y."/>
            <person name="Lee S.K."/>
        </authorList>
    </citation>
    <scope>NUCLEOTIDE SEQUENCE [LARGE SCALE GENOMIC DNA]</scope>
    <source>
        <tissue evidence="1">Muscle</tissue>
    </source>
</reference>
<evidence type="ECO:0000313" key="2">
    <source>
        <dbReference type="Proteomes" id="UP000314294"/>
    </source>
</evidence>
<dbReference type="Proteomes" id="UP000314294">
    <property type="component" value="Unassembled WGS sequence"/>
</dbReference>
<accession>A0A4Z2IYH6</accession>
<comment type="caution">
    <text evidence="1">The sequence shown here is derived from an EMBL/GenBank/DDBJ whole genome shotgun (WGS) entry which is preliminary data.</text>
</comment>
<dbReference type="EMBL" id="SRLO01000035">
    <property type="protein sequence ID" value="TNN83035.1"/>
    <property type="molecule type" value="Genomic_DNA"/>
</dbReference>